<sequence>MFAGTLAVSYRTYPFICWFFMSLFENIRKHLSVGMYSSLPSINRGVVEMNAMTDESYLQKAVRLYTTSKSLLAMKAYERALSAPEGELVVVQPLMPFEYCSPMPRDVLFRYFLLHCNAFSVGAIEVSNALAEDFLRLCLDNLEKRNYVQKDLLTKSLEDAREGNSYDGDSANLVDEGISFLISITLNNLGCLLIRSGDLDRAIFSLELALEYAIPQELVRIILLNMCAVHLRKCSFHEVRAAAMEVCEEERLKSEEGTSDSSVHIAESNKDLNRLLIAFAYFNMGIAGEYLFPPDAEKYYANAETAMVGNPYQQWSKIIEATHRRFQTIVQKRNDAVVRQPSVVTEADTLLGLEWPACVTPPAGGKARTSMQVSKTGITKGKMRNSAISTVSDFRIDLFKPPEISEEIRWTILHKGLGSVIIPLIGSKEAEEYIFGAANAYSSPLPSVAFGSLTCVAMLSLWEGTPLQIVDEAEGGRCAFSKRSVWSLYYPHSDEGSIVPPGKAKPSLVPSPSVAGVVKSIIPVPPLSEKTINDALRNVMVLKKVLNSRLAVLVQAENAFEEKWMATLMVKKALIAFNFVQDFIKLRESMKKSKLMQEVLERTSARRIIRFLRVVLEAKKYTEAPVQPLMRIRYFEGKSAVILQRTARAWLARRKLQALRAEKQTELLRIVKIQGLYRGRTTRKMFIKYREGRQKELSIRAGKERCEFAARQIQSAYRRHALLLSTWLATGQFKRYILHHYRYSREHSATVIQKCFRGFLIRRDFGNVVRARRCYGRNCYRSALLNTIATKIQAIFRGYAARRRLRMPLQQLRLKRSQEELDRNKHLLHKTAIVIQCAYRRYASRKIYAQLNALRDRDRLLRRNRIYSAFRLEDQLY</sequence>
<dbReference type="Pfam" id="PF00612">
    <property type="entry name" value="IQ"/>
    <property type="match status" value="4"/>
</dbReference>
<dbReference type="GO" id="GO:0007051">
    <property type="term" value="P:spindle organization"/>
    <property type="evidence" value="ECO:0007669"/>
    <property type="project" value="TreeGrafter"/>
</dbReference>
<dbReference type="EMBL" id="HE575321">
    <property type="protein sequence ID" value="CCC92451.1"/>
    <property type="molecule type" value="Genomic_DNA"/>
</dbReference>
<name>G0UST8_TRYCI</name>
<proteinExistence type="predicted"/>
<dbReference type="Gene3D" id="1.20.5.190">
    <property type="match status" value="3"/>
</dbReference>
<dbReference type="PANTHER" id="PTHR22706">
    <property type="entry name" value="ASSEMBLY FACTOR FOR SPINDLE MICROTUBULES"/>
    <property type="match status" value="1"/>
</dbReference>
<dbReference type="PANTHER" id="PTHR22706:SF2">
    <property type="entry name" value="SFI1 SPINDLE BODY DOMAIN-CONTAINING PROTEIN"/>
    <property type="match status" value="1"/>
</dbReference>
<reference evidence="1" key="1">
    <citation type="journal article" date="2012" name="Proc. Natl. Acad. Sci. U.S.A.">
        <title>Antigenic diversity is generated by distinct evolutionary mechanisms in African trypanosome species.</title>
        <authorList>
            <person name="Jackson A.P."/>
            <person name="Berry A."/>
            <person name="Aslett M."/>
            <person name="Allison H.C."/>
            <person name="Burton P."/>
            <person name="Vavrova-Anderson J."/>
            <person name="Brown R."/>
            <person name="Browne H."/>
            <person name="Corton N."/>
            <person name="Hauser H."/>
            <person name="Gamble J."/>
            <person name="Gilderthorp R."/>
            <person name="Marcello L."/>
            <person name="McQuillan J."/>
            <person name="Otto T.D."/>
            <person name="Quail M.A."/>
            <person name="Sanders M.J."/>
            <person name="van Tonder A."/>
            <person name="Ginger M.L."/>
            <person name="Field M.C."/>
            <person name="Barry J.D."/>
            <person name="Hertz-Fowler C."/>
            <person name="Berriman M."/>
        </authorList>
    </citation>
    <scope>NUCLEOTIDE SEQUENCE</scope>
    <source>
        <strain evidence="1">IL3000</strain>
    </source>
</reference>
<dbReference type="GO" id="GO:0000278">
    <property type="term" value="P:mitotic cell cycle"/>
    <property type="evidence" value="ECO:0007669"/>
    <property type="project" value="TreeGrafter"/>
</dbReference>
<dbReference type="GO" id="GO:0051295">
    <property type="term" value="P:establishment of meiotic spindle localization"/>
    <property type="evidence" value="ECO:0007669"/>
    <property type="project" value="TreeGrafter"/>
</dbReference>
<dbReference type="SMART" id="SM00015">
    <property type="entry name" value="IQ"/>
    <property type="match status" value="5"/>
</dbReference>
<gene>
    <name evidence="1" type="ORF">TCIL3000_8_6780</name>
</gene>
<dbReference type="VEuPathDB" id="TriTrypDB:TcIL3000_8_6780"/>
<protein>
    <submittedName>
        <fullName evidence="1">Uncharacterized protein</fullName>
    </submittedName>
</protein>
<accession>G0UST8</accession>
<dbReference type="InterPro" id="IPR000048">
    <property type="entry name" value="IQ_motif_EF-hand-BS"/>
</dbReference>
<dbReference type="GO" id="GO:0005516">
    <property type="term" value="F:calmodulin binding"/>
    <property type="evidence" value="ECO:0007669"/>
    <property type="project" value="TreeGrafter"/>
</dbReference>
<dbReference type="InterPro" id="IPR051185">
    <property type="entry name" value="ASPM"/>
</dbReference>
<dbReference type="AlphaFoldDB" id="G0UST8"/>
<dbReference type="CDD" id="cd23767">
    <property type="entry name" value="IQCD"/>
    <property type="match status" value="1"/>
</dbReference>
<dbReference type="PROSITE" id="PS50096">
    <property type="entry name" value="IQ"/>
    <property type="match status" value="5"/>
</dbReference>
<dbReference type="GO" id="GO:0000922">
    <property type="term" value="C:spindle pole"/>
    <property type="evidence" value="ECO:0007669"/>
    <property type="project" value="TreeGrafter"/>
</dbReference>
<organism evidence="1">
    <name type="scientific">Trypanosoma congolense (strain IL3000)</name>
    <dbReference type="NCBI Taxonomy" id="1068625"/>
    <lineage>
        <taxon>Eukaryota</taxon>
        <taxon>Discoba</taxon>
        <taxon>Euglenozoa</taxon>
        <taxon>Kinetoplastea</taxon>
        <taxon>Metakinetoplastina</taxon>
        <taxon>Trypanosomatida</taxon>
        <taxon>Trypanosomatidae</taxon>
        <taxon>Trypanosoma</taxon>
        <taxon>Nannomonas</taxon>
    </lineage>
</organism>
<evidence type="ECO:0000313" key="1">
    <source>
        <dbReference type="EMBL" id="CCC92451.1"/>
    </source>
</evidence>